<organism evidence="1 2">
    <name type="scientific">Pleurotus ostreatus (strain PC15)</name>
    <name type="common">Oyster mushroom</name>
    <dbReference type="NCBI Taxonomy" id="1137138"/>
    <lineage>
        <taxon>Eukaryota</taxon>
        <taxon>Fungi</taxon>
        <taxon>Dikarya</taxon>
        <taxon>Basidiomycota</taxon>
        <taxon>Agaricomycotina</taxon>
        <taxon>Agaricomycetes</taxon>
        <taxon>Agaricomycetidae</taxon>
        <taxon>Agaricales</taxon>
        <taxon>Pleurotineae</taxon>
        <taxon>Pleurotaceae</taxon>
        <taxon>Pleurotus</taxon>
    </lineage>
</organism>
<dbReference type="Proteomes" id="UP000027073">
    <property type="component" value="Unassembled WGS sequence"/>
</dbReference>
<protein>
    <submittedName>
        <fullName evidence="1">Uncharacterized protein</fullName>
    </submittedName>
</protein>
<dbReference type="InParanoid" id="A0A067NU86"/>
<dbReference type="EMBL" id="KL198005">
    <property type="protein sequence ID" value="KDQ31638.1"/>
    <property type="molecule type" value="Genomic_DNA"/>
</dbReference>
<dbReference type="HOGENOM" id="CLU_1278071_0_0_1"/>
<dbReference type="AlphaFoldDB" id="A0A067NU86"/>
<proteinExistence type="predicted"/>
<reference evidence="2" key="1">
    <citation type="journal article" date="2014" name="Proc. Natl. Acad. Sci. U.S.A.">
        <title>Extensive sampling of basidiomycete genomes demonstrates inadequacy of the white-rot/brown-rot paradigm for wood decay fungi.</title>
        <authorList>
            <person name="Riley R."/>
            <person name="Salamov A.A."/>
            <person name="Brown D.W."/>
            <person name="Nagy L.G."/>
            <person name="Floudas D."/>
            <person name="Held B.W."/>
            <person name="Levasseur A."/>
            <person name="Lombard V."/>
            <person name="Morin E."/>
            <person name="Otillar R."/>
            <person name="Lindquist E.A."/>
            <person name="Sun H."/>
            <person name="LaButti K.M."/>
            <person name="Schmutz J."/>
            <person name="Jabbour D."/>
            <person name="Luo H."/>
            <person name="Baker S.E."/>
            <person name="Pisabarro A.G."/>
            <person name="Walton J.D."/>
            <person name="Blanchette R.A."/>
            <person name="Henrissat B."/>
            <person name="Martin F."/>
            <person name="Cullen D."/>
            <person name="Hibbett D.S."/>
            <person name="Grigoriev I.V."/>
        </authorList>
    </citation>
    <scope>NUCLEOTIDE SEQUENCE [LARGE SCALE GENOMIC DNA]</scope>
    <source>
        <strain evidence="2">PC15</strain>
    </source>
</reference>
<name>A0A067NU86_PLEO1</name>
<accession>A0A067NU86</accession>
<dbReference type="VEuPathDB" id="FungiDB:PLEOSDRAFT_153861"/>
<gene>
    <name evidence="1" type="ORF">PLEOSDRAFT_153861</name>
</gene>
<evidence type="ECO:0000313" key="2">
    <source>
        <dbReference type="Proteomes" id="UP000027073"/>
    </source>
</evidence>
<sequence>MLSLSSSLYRTTGRSGSVGMRASEGGMVLVGEKKVKASDRPLIFDALSGTTFPGPLLSLGAPSAIVETICGGERCTSSPIQSLRTALSTTNSRHPLILIGVDLDKDLTLDALVYIAWLRLPSHPLGETISECQTHEGKAGIIHELPFCGCICPDGPDEEWRDGHHEGVIIEEERGYIWPHTTVLTPDPVTRTITTRADDTAPPYTRDISVSAAEST</sequence>
<evidence type="ECO:0000313" key="1">
    <source>
        <dbReference type="EMBL" id="KDQ31638.1"/>
    </source>
</evidence>